<evidence type="ECO:0000256" key="1">
    <source>
        <dbReference type="SAM" id="Coils"/>
    </source>
</evidence>
<dbReference type="EMBL" id="CP045809">
    <property type="protein sequence ID" value="QHN33703.1"/>
    <property type="molecule type" value="Genomic_DNA"/>
</dbReference>
<evidence type="ECO:0000256" key="2">
    <source>
        <dbReference type="SAM" id="MobiDB-lite"/>
    </source>
</evidence>
<feature type="coiled-coil region" evidence="1">
    <location>
        <begin position="88"/>
        <end position="115"/>
    </location>
</feature>
<gene>
    <name evidence="3" type="ORF">GII31_01065</name>
</gene>
<keyword evidence="1" id="KW-0175">Coiled coil</keyword>
<evidence type="ECO:0000313" key="3">
    <source>
        <dbReference type="EMBL" id="QHN33703.1"/>
    </source>
</evidence>
<dbReference type="Proteomes" id="UP001059836">
    <property type="component" value="Chromosome"/>
</dbReference>
<dbReference type="RefSeq" id="WP_213245988.1">
    <property type="nucleotide sequence ID" value="NZ_CP045806.1"/>
</dbReference>
<reference evidence="3" key="1">
    <citation type="journal article" date="2021" name="Nat. Microbiol.">
        <title>Cocultivation of an ultrasmall environmental parasitic bacterium with lytic ability against bacteria associated with wastewater foams.</title>
        <authorList>
            <person name="Batinovic S."/>
            <person name="Rose J.J.A."/>
            <person name="Ratcliffe J."/>
            <person name="Seviour R.J."/>
            <person name="Petrovski S."/>
        </authorList>
    </citation>
    <scope>NUCLEOTIDE SEQUENCE</scope>
    <source>
        <strain evidence="3">CON9</strain>
    </source>
</reference>
<proteinExistence type="predicted"/>
<accession>A0ABX6IEF5</accession>
<feature type="compositionally biased region" description="Polar residues" evidence="2">
    <location>
        <begin position="1"/>
        <end position="18"/>
    </location>
</feature>
<evidence type="ECO:0000313" key="4">
    <source>
        <dbReference type="Proteomes" id="UP001059836"/>
    </source>
</evidence>
<feature type="compositionally biased region" description="Low complexity" evidence="2">
    <location>
        <begin position="38"/>
        <end position="56"/>
    </location>
</feature>
<name>A0ABX6IEF5_9ACTN</name>
<organism evidence="3 4">
    <name type="scientific">Gordonia pseudamarae</name>
    <dbReference type="NCBI Taxonomy" id="2831662"/>
    <lineage>
        <taxon>Bacteria</taxon>
        <taxon>Bacillati</taxon>
        <taxon>Actinomycetota</taxon>
        <taxon>Actinomycetes</taxon>
        <taxon>Mycobacteriales</taxon>
        <taxon>Gordoniaceae</taxon>
        <taxon>Gordonia</taxon>
    </lineage>
</organism>
<keyword evidence="4" id="KW-1185">Reference proteome</keyword>
<sequence>MSAQNSTTGHQAPSTLSHPSVCYLGDPALGSTIQADGATTDTPFTRADTTTAAPTTADPTAARFLRLITLVQDGDATTPRDETKAEVLDELEAIIEVQQETLARLECLYETLRAL</sequence>
<feature type="region of interest" description="Disordered" evidence="2">
    <location>
        <begin position="1"/>
        <end position="56"/>
    </location>
</feature>
<protein>
    <submittedName>
        <fullName evidence="3">Uncharacterized protein</fullName>
    </submittedName>
</protein>